<protein>
    <submittedName>
        <fullName evidence="1">Uncharacterized protein</fullName>
    </submittedName>
</protein>
<dbReference type="Proteomes" id="UP001057402">
    <property type="component" value="Chromosome 3"/>
</dbReference>
<evidence type="ECO:0000313" key="1">
    <source>
        <dbReference type="EMBL" id="KAI4380597.1"/>
    </source>
</evidence>
<comment type="caution">
    <text evidence="1">The sequence shown here is derived from an EMBL/GenBank/DDBJ whole genome shotgun (WGS) entry which is preliminary data.</text>
</comment>
<organism evidence="1 2">
    <name type="scientific">Melastoma candidum</name>
    <dbReference type="NCBI Taxonomy" id="119954"/>
    <lineage>
        <taxon>Eukaryota</taxon>
        <taxon>Viridiplantae</taxon>
        <taxon>Streptophyta</taxon>
        <taxon>Embryophyta</taxon>
        <taxon>Tracheophyta</taxon>
        <taxon>Spermatophyta</taxon>
        <taxon>Magnoliopsida</taxon>
        <taxon>eudicotyledons</taxon>
        <taxon>Gunneridae</taxon>
        <taxon>Pentapetalae</taxon>
        <taxon>rosids</taxon>
        <taxon>malvids</taxon>
        <taxon>Myrtales</taxon>
        <taxon>Melastomataceae</taxon>
        <taxon>Melastomatoideae</taxon>
        <taxon>Melastomateae</taxon>
        <taxon>Melastoma</taxon>
    </lineage>
</organism>
<accession>A0ACB9RQ67</accession>
<keyword evidence="2" id="KW-1185">Reference proteome</keyword>
<sequence>MATISTMPLFLVLISLSPLAALLLLALKTYLGKSIGDPNYPPVKGTIFHQISYFDRLYDHQTEVSRRFSTYRLLAPNQCAYHTTNPLNVEHVLKTNFDGYTKGEYNIDNVVDLLGEGIFAVDGEKWKHQRKLASYEFSTRVLRDYSCQSFRKYAAKLVRVIWDLSAGRTRFNMQDMLMRCTLDSIFKVGFGVELNCLEGSSKEGIAFMKAFDEANALVYWRFVDVFWKLKRLLNIGCEARLKESIKAIDLFVLRLIKIRRQQLATKSDSIEKEDILSRFLMESEMDSRKMNDKYLRDIILNFMIAGKDTTANTLSWFLYMLCVNPSIQERIVREIEHVIGDEQGGTNLEEFTEKMTDGVLDRMHYLHAALSETMRLYPAVPADGRCAEKDDVLPDGYRVKKGDNVYYLTYAMGRMRNLWGEDAEDFKPERWLKDGTFQSESPFKFTAFNAGPRICLGKDFAYRQMKIISMALLRFFRFRLVDGAGPVTYKVMFTLHMDGGLHLQAIPRMKRL</sequence>
<name>A0ACB9RQ67_9MYRT</name>
<dbReference type="EMBL" id="CM042882">
    <property type="protein sequence ID" value="KAI4380597.1"/>
    <property type="molecule type" value="Genomic_DNA"/>
</dbReference>
<evidence type="ECO:0000313" key="2">
    <source>
        <dbReference type="Proteomes" id="UP001057402"/>
    </source>
</evidence>
<reference evidence="2" key="1">
    <citation type="journal article" date="2023" name="Front. Plant Sci.">
        <title>Chromosomal-level genome assembly of Melastoma candidum provides insights into trichome evolution.</title>
        <authorList>
            <person name="Zhong Y."/>
            <person name="Wu W."/>
            <person name="Sun C."/>
            <person name="Zou P."/>
            <person name="Liu Y."/>
            <person name="Dai S."/>
            <person name="Zhou R."/>
        </authorList>
    </citation>
    <scope>NUCLEOTIDE SEQUENCE [LARGE SCALE GENOMIC DNA]</scope>
</reference>
<gene>
    <name evidence="1" type="ORF">MLD38_006770</name>
</gene>
<proteinExistence type="predicted"/>